<feature type="compositionally biased region" description="Basic and acidic residues" evidence="2">
    <location>
        <begin position="1"/>
        <end position="12"/>
    </location>
</feature>
<keyword evidence="6" id="KW-1185">Reference proteome</keyword>
<proteinExistence type="predicted"/>
<dbReference type="PANTHER" id="PTHR46401:SF2">
    <property type="entry name" value="GLYCOSYLTRANSFERASE WBBK-RELATED"/>
    <property type="match status" value="1"/>
</dbReference>
<dbReference type="EMBL" id="CABFWF030000012">
    <property type="protein sequence ID" value="CAD7039235.1"/>
    <property type="molecule type" value="Genomic_DNA"/>
</dbReference>
<protein>
    <submittedName>
        <fullName evidence="5">Glycosyl transferase</fullName>
    </submittedName>
</protein>
<feature type="domain" description="Glycosyltransferase subfamily 4-like N-terminal" evidence="4">
    <location>
        <begin position="99"/>
        <end position="256"/>
    </location>
</feature>
<feature type="compositionally biased region" description="Basic and acidic residues" evidence="2">
    <location>
        <begin position="33"/>
        <end position="46"/>
    </location>
</feature>
<evidence type="ECO:0000259" key="3">
    <source>
        <dbReference type="Pfam" id="PF00534"/>
    </source>
</evidence>
<dbReference type="Pfam" id="PF13439">
    <property type="entry name" value="Glyco_transf_4"/>
    <property type="match status" value="1"/>
</dbReference>
<dbReference type="CDD" id="cd03801">
    <property type="entry name" value="GT4_PimA-like"/>
    <property type="match status" value="1"/>
</dbReference>
<accession>A0ABN7JNV0</accession>
<feature type="region of interest" description="Disordered" evidence="2">
    <location>
        <begin position="1"/>
        <end position="48"/>
    </location>
</feature>
<dbReference type="GO" id="GO:0016740">
    <property type="term" value="F:transferase activity"/>
    <property type="evidence" value="ECO:0007669"/>
    <property type="project" value="UniProtKB-KW"/>
</dbReference>
<gene>
    <name evidence="5" type="ORF">REJC140_00727</name>
</gene>
<evidence type="ECO:0000256" key="1">
    <source>
        <dbReference type="ARBA" id="ARBA00022679"/>
    </source>
</evidence>
<dbReference type="SUPFAM" id="SSF53756">
    <property type="entry name" value="UDP-Glycosyltransferase/glycogen phosphorylase"/>
    <property type="match status" value="1"/>
</dbReference>
<name>A0ABN7JNV0_9HYPH</name>
<dbReference type="InterPro" id="IPR001296">
    <property type="entry name" value="Glyco_trans_1"/>
</dbReference>
<evidence type="ECO:0000256" key="2">
    <source>
        <dbReference type="SAM" id="MobiDB-lite"/>
    </source>
</evidence>
<evidence type="ECO:0000313" key="5">
    <source>
        <dbReference type="EMBL" id="CAD7039235.1"/>
    </source>
</evidence>
<feature type="domain" description="Glycosyl transferase family 1" evidence="3">
    <location>
        <begin position="274"/>
        <end position="423"/>
    </location>
</feature>
<dbReference type="Proteomes" id="UP000606921">
    <property type="component" value="Unassembled WGS sequence"/>
</dbReference>
<dbReference type="InterPro" id="IPR028098">
    <property type="entry name" value="Glyco_trans_4-like_N"/>
</dbReference>
<dbReference type="PANTHER" id="PTHR46401">
    <property type="entry name" value="GLYCOSYLTRANSFERASE WBBK-RELATED"/>
    <property type="match status" value="1"/>
</dbReference>
<evidence type="ECO:0000313" key="6">
    <source>
        <dbReference type="Proteomes" id="UP000606921"/>
    </source>
</evidence>
<organism evidence="5 6">
    <name type="scientific">Pseudorhizobium endolithicum</name>
    <dbReference type="NCBI Taxonomy" id="1191678"/>
    <lineage>
        <taxon>Bacteria</taxon>
        <taxon>Pseudomonadati</taxon>
        <taxon>Pseudomonadota</taxon>
        <taxon>Alphaproteobacteria</taxon>
        <taxon>Hyphomicrobiales</taxon>
        <taxon>Rhizobiaceae</taxon>
        <taxon>Rhizobium/Agrobacterium group</taxon>
        <taxon>Pseudorhizobium</taxon>
    </lineage>
</organism>
<dbReference type="Pfam" id="PF00534">
    <property type="entry name" value="Glycos_transf_1"/>
    <property type="match status" value="1"/>
</dbReference>
<keyword evidence="1 5" id="KW-0808">Transferase</keyword>
<reference evidence="5 6" key="1">
    <citation type="submission" date="2020-11" db="EMBL/GenBank/DDBJ databases">
        <authorList>
            <person name="Lassalle F."/>
        </authorList>
    </citation>
    <scope>NUCLEOTIDE SEQUENCE [LARGE SCALE GENOMIC DNA]</scope>
    <source>
        <strain evidence="5 6">JC140</strain>
    </source>
</reference>
<evidence type="ECO:0000259" key="4">
    <source>
        <dbReference type="Pfam" id="PF13439"/>
    </source>
</evidence>
<dbReference type="Gene3D" id="3.40.50.2000">
    <property type="entry name" value="Glycogen Phosphorylase B"/>
    <property type="match status" value="2"/>
</dbReference>
<comment type="caution">
    <text evidence="5">The sequence shown here is derived from an EMBL/GenBank/DDBJ whole genome shotgun (WGS) entry which is preliminary data.</text>
</comment>
<dbReference type="RefSeq" id="WP_235988664.1">
    <property type="nucleotide sequence ID" value="NZ_CABFWF030000012.1"/>
</dbReference>
<sequence length="459" mass="50969">MIDKMLHLETTKKRPQVQPRAIAPPPLDSSLDPVREDDAEPYRQQKESGALRVVAAEAPDLAPLPLSEVLFPTDGTQKAANAGRHVMMLGLRGVPDIQGGVERHVEMLAQELIRGGWRVEVIGRSPYLRSQTDAIWKGILVTPLWAPRSMMLEAFVHTFAGVVYAAFKRPDILHIHAIGPGLFTPLARVFGLKVVTTHHGYDYDREKWGPLAKRVLRLGERLAVQTSNAAIAVSRDVKASMRRRYARDLAHVPNGVGVRPATAMPDMLERFGLERRRYIVMVARIVPEKRQMDLIAAFARLPQAGWKLAIVGDADHRSRYFNEVEAFANAVPGVVMTGFQSGEALAALYSQAGLFVLPSLHEGMPISLLEALSYGLPVLASDIPANHEVELPPEDYFPPGDIEALAAALRRKLAEPFEEPRALSRIRHVERNYTWSSIARTTADVYRSVLEARTGKRSH</sequence>